<evidence type="ECO:0000313" key="5">
    <source>
        <dbReference type="EMBL" id="GAY45188.1"/>
    </source>
</evidence>
<feature type="domain" description="DUF3741" evidence="2">
    <location>
        <begin position="197"/>
        <end position="241"/>
    </location>
</feature>
<feature type="region of interest" description="Disordered" evidence="1">
    <location>
        <begin position="716"/>
        <end position="763"/>
    </location>
</feature>
<feature type="region of interest" description="Disordered" evidence="1">
    <location>
        <begin position="118"/>
        <end position="157"/>
    </location>
</feature>
<dbReference type="Pfam" id="PF14309">
    <property type="entry name" value="DUF4378"/>
    <property type="match status" value="1"/>
</dbReference>
<dbReference type="PANTHER" id="PTHR46836:SF8">
    <property type="entry name" value="AFADIN"/>
    <property type="match status" value="1"/>
</dbReference>
<feature type="compositionally biased region" description="Basic and acidic residues" evidence="1">
    <location>
        <begin position="480"/>
        <end position="495"/>
    </location>
</feature>
<evidence type="ECO:0000313" key="6">
    <source>
        <dbReference type="Proteomes" id="UP000236630"/>
    </source>
</evidence>
<evidence type="ECO:0008006" key="7">
    <source>
        <dbReference type="Google" id="ProtNLM"/>
    </source>
</evidence>
<dbReference type="AlphaFoldDB" id="A0A2H5NYI5"/>
<evidence type="ECO:0000256" key="1">
    <source>
        <dbReference type="SAM" id="MobiDB-lite"/>
    </source>
</evidence>
<gene>
    <name evidence="5" type="ORF">CUMW_087630</name>
</gene>
<keyword evidence="6" id="KW-1185">Reference proteome</keyword>
<evidence type="ECO:0000259" key="3">
    <source>
        <dbReference type="Pfam" id="PF14309"/>
    </source>
</evidence>
<feature type="region of interest" description="Disordered" evidence="1">
    <location>
        <begin position="281"/>
        <end position="312"/>
    </location>
</feature>
<comment type="caution">
    <text evidence="5">The sequence shown here is derived from an EMBL/GenBank/DDBJ whole genome shotgun (WGS) entry which is preliminary data.</text>
</comment>
<proteinExistence type="predicted"/>
<dbReference type="Proteomes" id="UP000236630">
    <property type="component" value="Unassembled WGS sequence"/>
</dbReference>
<name>A0A2H5NYI5_CITUN</name>
<feature type="domain" description="DUF4378" evidence="3">
    <location>
        <begin position="845"/>
        <end position="994"/>
    </location>
</feature>
<dbReference type="InterPro" id="IPR022212">
    <property type="entry name" value="DUF3741"/>
</dbReference>
<dbReference type="InterPro" id="IPR032795">
    <property type="entry name" value="DUF3741-assoc"/>
</dbReference>
<feature type="region of interest" description="Disordered" evidence="1">
    <location>
        <begin position="608"/>
        <end position="650"/>
    </location>
</feature>
<feature type="compositionally biased region" description="Low complexity" evidence="1">
    <location>
        <begin position="729"/>
        <end position="741"/>
    </location>
</feature>
<reference evidence="5 6" key="1">
    <citation type="journal article" date="2017" name="Front. Genet.">
        <title>Draft sequencing of the heterozygous diploid genome of Satsuma (Citrus unshiu Marc.) using a hybrid assembly approach.</title>
        <authorList>
            <person name="Shimizu T."/>
            <person name="Tanizawa Y."/>
            <person name="Mochizuki T."/>
            <person name="Nagasaki H."/>
            <person name="Yoshioka T."/>
            <person name="Toyoda A."/>
            <person name="Fujiyama A."/>
            <person name="Kaminuma E."/>
            <person name="Nakamura Y."/>
        </authorList>
    </citation>
    <scope>NUCLEOTIDE SEQUENCE [LARGE SCALE GENOMIC DNA]</scope>
    <source>
        <strain evidence="6">cv. Miyagawa wase</strain>
    </source>
</reference>
<accession>A0A2H5NYI5</accession>
<evidence type="ECO:0000259" key="4">
    <source>
        <dbReference type="Pfam" id="PF14383"/>
    </source>
</evidence>
<dbReference type="EMBL" id="BDQV01000027">
    <property type="protein sequence ID" value="GAY45188.1"/>
    <property type="molecule type" value="Genomic_DNA"/>
</dbReference>
<feature type="domain" description="DUF3741" evidence="4">
    <location>
        <begin position="95"/>
        <end position="118"/>
    </location>
</feature>
<organism evidence="5 6">
    <name type="scientific">Citrus unshiu</name>
    <name type="common">Satsuma mandarin</name>
    <name type="synonym">Citrus nobilis var. unshiu</name>
    <dbReference type="NCBI Taxonomy" id="55188"/>
    <lineage>
        <taxon>Eukaryota</taxon>
        <taxon>Viridiplantae</taxon>
        <taxon>Streptophyta</taxon>
        <taxon>Embryophyta</taxon>
        <taxon>Tracheophyta</taxon>
        <taxon>Spermatophyta</taxon>
        <taxon>Magnoliopsida</taxon>
        <taxon>eudicotyledons</taxon>
        <taxon>Gunneridae</taxon>
        <taxon>Pentapetalae</taxon>
        <taxon>rosids</taxon>
        <taxon>malvids</taxon>
        <taxon>Sapindales</taxon>
        <taxon>Rutaceae</taxon>
        <taxon>Aurantioideae</taxon>
        <taxon>Citrus</taxon>
    </lineage>
</organism>
<feature type="region of interest" description="Disordered" evidence="1">
    <location>
        <begin position="455"/>
        <end position="495"/>
    </location>
</feature>
<feature type="compositionally biased region" description="Low complexity" evidence="1">
    <location>
        <begin position="300"/>
        <end position="312"/>
    </location>
</feature>
<protein>
    <recommendedName>
        <fullName evidence="7">DUF4378 domain-containing protein</fullName>
    </recommendedName>
</protein>
<dbReference type="InterPro" id="IPR025486">
    <property type="entry name" value="DUF4378"/>
</dbReference>
<feature type="region of interest" description="Disordered" evidence="1">
    <location>
        <begin position="348"/>
        <end position="382"/>
    </location>
</feature>
<dbReference type="STRING" id="55188.A0A2H5NYI5"/>
<dbReference type="PANTHER" id="PTHR46836">
    <property type="entry name" value="AFADIN"/>
    <property type="match status" value="1"/>
</dbReference>
<feature type="compositionally biased region" description="Polar residues" evidence="1">
    <location>
        <begin position="635"/>
        <end position="650"/>
    </location>
</feature>
<feature type="compositionally biased region" description="Low complexity" evidence="1">
    <location>
        <begin position="470"/>
        <end position="479"/>
    </location>
</feature>
<sequence length="999" mass="111833">MTKKATRVVYGTAAWKLTQTHHLPAQRLGPVSDAIVVCNVEVDSLSLNFGFASTLIKGSSPGNRQLMFDFGRRSSKQAVRTPMKKLLAKEMSRETESKRRSPSVIARLMGFDGLPATQAAHKQHKRSAENNQPWTASAEKAQRSTTSSGRRSFRKSSKEEQEFKDVFEVLDASKMETCSKQESTNSKLSEAEMVFIRQKFMEAKRLSTDERFQDSKEFQDALEVLDSNKDLLLKFLQQPDSLFTKHLHDLGASSQSHCGHISAMTPSLARQCESSDVGWKAERGTQCKNQRKSSQEHPDGLSSHSSSGHAAQSLNKPAIVQLEGKEDHSVLPTRIVVLKPNVGRVQAAARTVSSPRSSHGYPSDSRKHTELPGPGMENREPETWEKKKFPDDVGFSRHKSRESRELAKEITRQMRDNLSSVSMKFSSTGFKGYAGDESSSNFSGNESANELEIKTMTSKDGFIRHRRSRSSSSHSSESSVSREAKKRLSERWKMSHKSQELGVINRGNTLGEMLAMSDREVRPANVDTLIGQEGFCDRRDGNNGPTRWVEPLGISSRDGWKDGRISTLTRSRSLPASSTLASPKTSMRYESLRDDRYIIPKETIKRERGKAVKGNFNQREGSSSRSPKASRRKYLSSQCTSRESNITSPDTHFTLNQVESNIKEYDPSEESFMVLESSPSIVMETNSVLENVLHVEHDNTIISSRLPNPEFSSPLLLNADSSTGDLDISSSKEPSAGSSKEVPLHQTISEIESPARSKEADQPSPVSILEAPFVDDLSCGSEYFESVSADLHGLRMQLQLLKLDKLESEAFTEGTMHISSDEDEEERSVGVTDEKSILKAEENWEHSYVADILIHSGIKDVNPEMFVTTCYSPECPVSPSVFEELEKKYSNLNSLPRSERKLLFDCINAQLLEIHQRFIDPLPWVRTTIRVKPKWNENGLLDNLRTFLISKHKKVDKDAGENVLARELQWLDTADDIDVIAKEIEILLIDELVADVVAT</sequence>
<dbReference type="Pfam" id="PF12552">
    <property type="entry name" value="DUF3741"/>
    <property type="match status" value="1"/>
</dbReference>
<dbReference type="Pfam" id="PF14383">
    <property type="entry name" value="VARLMGL"/>
    <property type="match status" value="1"/>
</dbReference>
<evidence type="ECO:0000259" key="2">
    <source>
        <dbReference type="Pfam" id="PF12552"/>
    </source>
</evidence>